<keyword evidence="2" id="KW-1185">Reference proteome</keyword>
<dbReference type="EMBL" id="JAVREH010000014">
    <property type="protein sequence ID" value="MDT0262191.1"/>
    <property type="molecule type" value="Genomic_DNA"/>
</dbReference>
<proteinExistence type="predicted"/>
<protein>
    <recommendedName>
        <fullName evidence="3">DUF2188 domain-containing protein</fullName>
    </recommendedName>
</protein>
<name>A0ABU2JBR0_9ACTN</name>
<evidence type="ECO:0000313" key="1">
    <source>
        <dbReference type="EMBL" id="MDT0262191.1"/>
    </source>
</evidence>
<dbReference type="RefSeq" id="WP_311423338.1">
    <property type="nucleotide sequence ID" value="NZ_JAVREH010000014.1"/>
</dbReference>
<comment type="caution">
    <text evidence="1">The sequence shown here is derived from an EMBL/GenBank/DDBJ whole genome shotgun (WGS) entry which is preliminary data.</text>
</comment>
<organism evidence="1 2">
    <name type="scientific">Jatrophihabitans lederbergiae</name>
    <dbReference type="NCBI Taxonomy" id="3075547"/>
    <lineage>
        <taxon>Bacteria</taxon>
        <taxon>Bacillati</taxon>
        <taxon>Actinomycetota</taxon>
        <taxon>Actinomycetes</taxon>
        <taxon>Jatrophihabitantales</taxon>
        <taxon>Jatrophihabitantaceae</taxon>
        <taxon>Jatrophihabitans</taxon>
    </lineage>
</organism>
<accession>A0ABU2JBR0</accession>
<dbReference type="Proteomes" id="UP001183176">
    <property type="component" value="Unassembled WGS sequence"/>
</dbReference>
<evidence type="ECO:0000313" key="2">
    <source>
        <dbReference type="Proteomes" id="UP001183176"/>
    </source>
</evidence>
<evidence type="ECO:0008006" key="3">
    <source>
        <dbReference type="Google" id="ProtNLM"/>
    </source>
</evidence>
<gene>
    <name evidence="1" type="ORF">RM423_12390</name>
</gene>
<reference evidence="2" key="1">
    <citation type="submission" date="2023-07" db="EMBL/GenBank/DDBJ databases">
        <title>30 novel species of actinomycetes from the DSMZ collection.</title>
        <authorList>
            <person name="Nouioui I."/>
        </authorList>
    </citation>
    <scope>NUCLEOTIDE SEQUENCE [LARGE SCALE GENOMIC DNA]</scope>
    <source>
        <strain evidence="2">DSM 44399</strain>
    </source>
</reference>
<sequence>MTGMTQREPAHVTVRRAAPGAWRQALKAADGDAGRLTILDDGSVLVTNTSRSRRTDR</sequence>